<comment type="caution">
    <text evidence="1">The sequence shown here is derived from an EMBL/GenBank/DDBJ whole genome shotgun (WGS) entry which is preliminary data.</text>
</comment>
<name>A0A0M9EPG2_FUSLA</name>
<gene>
    <name evidence="1" type="ORF">FLAG1_10301</name>
</gene>
<organism evidence="1 2">
    <name type="scientific">Fusarium langsethiae</name>
    <dbReference type="NCBI Taxonomy" id="179993"/>
    <lineage>
        <taxon>Eukaryota</taxon>
        <taxon>Fungi</taxon>
        <taxon>Dikarya</taxon>
        <taxon>Ascomycota</taxon>
        <taxon>Pezizomycotina</taxon>
        <taxon>Sordariomycetes</taxon>
        <taxon>Hypocreomycetidae</taxon>
        <taxon>Hypocreales</taxon>
        <taxon>Nectriaceae</taxon>
        <taxon>Fusarium</taxon>
    </lineage>
</organism>
<keyword evidence="2" id="KW-1185">Reference proteome</keyword>
<dbReference type="EMBL" id="JXCE01000519">
    <property type="protein sequence ID" value="KPA36902.1"/>
    <property type="molecule type" value="Genomic_DNA"/>
</dbReference>
<evidence type="ECO:0000313" key="1">
    <source>
        <dbReference type="EMBL" id="KPA36902.1"/>
    </source>
</evidence>
<evidence type="ECO:0000313" key="2">
    <source>
        <dbReference type="Proteomes" id="UP000037904"/>
    </source>
</evidence>
<protein>
    <submittedName>
        <fullName evidence="1">Uncharacterized protein</fullName>
    </submittedName>
</protein>
<dbReference type="OrthoDB" id="4969398at2759"/>
<dbReference type="AlphaFoldDB" id="A0A0M9EPG2"/>
<accession>A0A0M9EPG2</accession>
<proteinExistence type="predicted"/>
<reference evidence="1 2" key="1">
    <citation type="submission" date="2015-04" db="EMBL/GenBank/DDBJ databases">
        <title>The draft genome sequence of Fusarium langsethiae, a T-2/HT-2 mycotoxin producer.</title>
        <authorList>
            <person name="Lysoe E."/>
            <person name="Divon H.H."/>
            <person name="Terzi V."/>
            <person name="Orru L."/>
            <person name="Lamontanara A."/>
            <person name="Kolseth A.-K."/>
            <person name="Frandsen R.J."/>
            <person name="Nielsen K."/>
            <person name="Thrane U."/>
        </authorList>
    </citation>
    <scope>NUCLEOTIDE SEQUENCE [LARGE SCALE GENOMIC DNA]</scope>
    <source>
        <strain evidence="1 2">Fl201059</strain>
    </source>
</reference>
<sequence length="92" mass="10636">MSEEALAFFADAEMRQITGHTIDRPNRKVQFTVQWHRPNDVITTTSTFPEAAVQEIDEKLVLEYWKDAGGRSESTNLGKNHIFKIVSERPRF</sequence>
<dbReference type="Proteomes" id="UP000037904">
    <property type="component" value="Unassembled WGS sequence"/>
</dbReference>